<name>A0ABP7ABD7_9PSEU</name>
<organism evidence="2 3">
    <name type="scientific">Lentzea roselyniae</name>
    <dbReference type="NCBI Taxonomy" id="531940"/>
    <lineage>
        <taxon>Bacteria</taxon>
        <taxon>Bacillati</taxon>
        <taxon>Actinomycetota</taxon>
        <taxon>Actinomycetes</taxon>
        <taxon>Pseudonocardiales</taxon>
        <taxon>Pseudonocardiaceae</taxon>
        <taxon>Lentzea</taxon>
    </lineage>
</organism>
<evidence type="ECO:0000259" key="1">
    <source>
        <dbReference type="Pfam" id="PF02720"/>
    </source>
</evidence>
<dbReference type="Pfam" id="PF02720">
    <property type="entry name" value="DUF222"/>
    <property type="match status" value="1"/>
</dbReference>
<proteinExistence type="predicted"/>
<accession>A0ABP7ABD7</accession>
<protein>
    <recommendedName>
        <fullName evidence="1">DUF222 domain-containing protein</fullName>
    </recommendedName>
</protein>
<keyword evidence="3" id="KW-1185">Reference proteome</keyword>
<comment type="caution">
    <text evidence="2">The sequence shown here is derived from an EMBL/GenBank/DDBJ whole genome shotgun (WGS) entry which is preliminary data.</text>
</comment>
<reference evidence="3" key="1">
    <citation type="journal article" date="2019" name="Int. J. Syst. Evol. Microbiol.">
        <title>The Global Catalogue of Microorganisms (GCM) 10K type strain sequencing project: providing services to taxonomists for standard genome sequencing and annotation.</title>
        <authorList>
            <consortium name="The Broad Institute Genomics Platform"/>
            <consortium name="The Broad Institute Genome Sequencing Center for Infectious Disease"/>
            <person name="Wu L."/>
            <person name="Ma J."/>
        </authorList>
    </citation>
    <scope>NUCLEOTIDE SEQUENCE [LARGE SCALE GENOMIC DNA]</scope>
    <source>
        <strain evidence="3">JCM 17494</strain>
    </source>
</reference>
<dbReference type="RefSeq" id="WP_346128422.1">
    <property type="nucleotide sequence ID" value="NZ_BAABBE010000003.1"/>
</dbReference>
<gene>
    <name evidence="2" type="ORF">GCM10022267_13710</name>
</gene>
<dbReference type="Proteomes" id="UP001500711">
    <property type="component" value="Unassembled WGS sequence"/>
</dbReference>
<dbReference type="EMBL" id="BAABBE010000003">
    <property type="protein sequence ID" value="GAA3628527.1"/>
    <property type="molecule type" value="Genomic_DNA"/>
</dbReference>
<sequence length="176" mass="18962">MDRRGAAAELGYQDLPHVLRHAVRWDRKTARQWVTRAALLVREITPAGSVLEPELPVVAAAVAEGALSIEHVAVVAEVMKALPAEVEAPVVGFAREYEPSAVRAFGKELAYRLFQNITAMVKPSGKGQCHAVQPVIPGTRAPYVPTYAGDWGLTPGARCYRIGSAGRFTCPAFSGR</sequence>
<dbReference type="InterPro" id="IPR003870">
    <property type="entry name" value="DUF222"/>
</dbReference>
<evidence type="ECO:0000313" key="3">
    <source>
        <dbReference type="Proteomes" id="UP001500711"/>
    </source>
</evidence>
<feature type="domain" description="DUF222" evidence="1">
    <location>
        <begin position="2"/>
        <end position="93"/>
    </location>
</feature>
<evidence type="ECO:0000313" key="2">
    <source>
        <dbReference type="EMBL" id="GAA3628527.1"/>
    </source>
</evidence>